<evidence type="ECO:0000256" key="1">
    <source>
        <dbReference type="SAM" id="MobiDB-lite"/>
    </source>
</evidence>
<comment type="caution">
    <text evidence="2">The sequence shown here is derived from an EMBL/GenBank/DDBJ whole genome shotgun (WGS) entry which is preliminary data.</text>
</comment>
<organism evidence="2 3">
    <name type="scientific">Vespula squamosa</name>
    <name type="common">Southern yellow jacket</name>
    <name type="synonym">Wasp</name>
    <dbReference type="NCBI Taxonomy" id="30214"/>
    <lineage>
        <taxon>Eukaryota</taxon>
        <taxon>Metazoa</taxon>
        <taxon>Ecdysozoa</taxon>
        <taxon>Arthropoda</taxon>
        <taxon>Hexapoda</taxon>
        <taxon>Insecta</taxon>
        <taxon>Pterygota</taxon>
        <taxon>Neoptera</taxon>
        <taxon>Endopterygota</taxon>
        <taxon>Hymenoptera</taxon>
        <taxon>Apocrita</taxon>
        <taxon>Aculeata</taxon>
        <taxon>Vespoidea</taxon>
        <taxon>Vespidae</taxon>
        <taxon>Vespinae</taxon>
        <taxon>Vespula</taxon>
    </lineage>
</organism>
<proteinExistence type="predicted"/>
<name>A0ABD2ABN3_VESSQ</name>
<dbReference type="AlphaFoldDB" id="A0ABD2ABN3"/>
<reference evidence="2 3" key="1">
    <citation type="journal article" date="2024" name="Ann. Entomol. Soc. Am.">
        <title>Genomic analyses of the southern and eastern yellowjacket wasps (Hymenoptera: Vespidae) reveal evolutionary signatures of social life.</title>
        <authorList>
            <person name="Catto M.A."/>
            <person name="Caine P.B."/>
            <person name="Orr S.E."/>
            <person name="Hunt B.G."/>
            <person name="Goodisman M.A.D."/>
        </authorList>
    </citation>
    <scope>NUCLEOTIDE SEQUENCE [LARGE SCALE GENOMIC DNA]</scope>
    <source>
        <strain evidence="2">233</strain>
        <tissue evidence="2">Head and thorax</tissue>
    </source>
</reference>
<evidence type="ECO:0000313" key="3">
    <source>
        <dbReference type="Proteomes" id="UP001607302"/>
    </source>
</evidence>
<evidence type="ECO:0000313" key="2">
    <source>
        <dbReference type="EMBL" id="KAL2718022.1"/>
    </source>
</evidence>
<feature type="non-terminal residue" evidence="2">
    <location>
        <position position="1"/>
    </location>
</feature>
<feature type="compositionally biased region" description="Polar residues" evidence="1">
    <location>
        <begin position="15"/>
        <end position="25"/>
    </location>
</feature>
<keyword evidence="3" id="KW-1185">Reference proteome</keyword>
<protein>
    <submittedName>
        <fullName evidence="2">Protein vein isoform X3</fullName>
    </submittedName>
</protein>
<feature type="region of interest" description="Disordered" evidence="1">
    <location>
        <begin position="15"/>
        <end position="56"/>
    </location>
</feature>
<accession>A0ABD2ABN3</accession>
<dbReference type="EMBL" id="JAUDFV010000152">
    <property type="protein sequence ID" value="KAL2718022.1"/>
    <property type="molecule type" value="Genomic_DNA"/>
</dbReference>
<dbReference type="Proteomes" id="UP001607302">
    <property type="component" value="Unassembled WGS sequence"/>
</dbReference>
<sequence>ARSYVVRTQGLNSEVTRQSKASMQNEGIAAPKSALAQRRHTATPKKRTQNPTQKYSTRYTKLSAQQRTVVFFFFFFQFYDKPRVFTISRYRFVKLRHSFLKTEHNDDEISLDVGFPHKNIHLFIAGYSHV</sequence>
<feature type="compositionally biased region" description="Basic residues" evidence="1">
    <location>
        <begin position="37"/>
        <end position="48"/>
    </location>
</feature>
<gene>
    <name evidence="2" type="ORF">V1478_011898</name>
</gene>